<evidence type="ECO:0000259" key="8">
    <source>
        <dbReference type="PROSITE" id="PS50850"/>
    </source>
</evidence>
<comment type="subcellular location">
    <subcellularLocation>
        <location evidence="1">Cell membrane</location>
        <topology evidence="1">Multi-pass membrane protein</topology>
    </subcellularLocation>
</comment>
<dbReference type="InterPro" id="IPR036259">
    <property type="entry name" value="MFS_trans_sf"/>
</dbReference>
<feature type="transmembrane region" description="Helical" evidence="7">
    <location>
        <begin position="363"/>
        <end position="386"/>
    </location>
</feature>
<feature type="transmembrane region" description="Helical" evidence="7">
    <location>
        <begin position="335"/>
        <end position="357"/>
    </location>
</feature>
<dbReference type="GO" id="GO:0005886">
    <property type="term" value="C:plasma membrane"/>
    <property type="evidence" value="ECO:0007669"/>
    <property type="project" value="UniProtKB-SubCell"/>
</dbReference>
<feature type="transmembrane region" description="Helical" evidence="7">
    <location>
        <begin position="131"/>
        <end position="149"/>
    </location>
</feature>
<feature type="transmembrane region" description="Helical" evidence="7">
    <location>
        <begin position="201"/>
        <end position="224"/>
    </location>
</feature>
<feature type="transmembrane region" description="Helical" evidence="7">
    <location>
        <begin position="5"/>
        <end position="29"/>
    </location>
</feature>
<gene>
    <name evidence="9" type="ORF">HOP12_03055</name>
</gene>
<feature type="transmembrane region" description="Helical" evidence="7">
    <location>
        <begin position="273"/>
        <end position="292"/>
    </location>
</feature>
<dbReference type="Gene3D" id="1.20.1250.20">
    <property type="entry name" value="MFS general substrate transporter like domains"/>
    <property type="match status" value="2"/>
</dbReference>
<evidence type="ECO:0000256" key="3">
    <source>
        <dbReference type="ARBA" id="ARBA00022475"/>
    </source>
</evidence>
<dbReference type="SUPFAM" id="SSF103473">
    <property type="entry name" value="MFS general substrate transporter"/>
    <property type="match status" value="1"/>
</dbReference>
<evidence type="ECO:0000256" key="1">
    <source>
        <dbReference type="ARBA" id="ARBA00004651"/>
    </source>
</evidence>
<evidence type="ECO:0000256" key="4">
    <source>
        <dbReference type="ARBA" id="ARBA00022692"/>
    </source>
</evidence>
<dbReference type="PROSITE" id="PS50850">
    <property type="entry name" value="MFS"/>
    <property type="match status" value="1"/>
</dbReference>
<dbReference type="InterPro" id="IPR050171">
    <property type="entry name" value="MFS_Transporters"/>
</dbReference>
<evidence type="ECO:0000256" key="2">
    <source>
        <dbReference type="ARBA" id="ARBA00022448"/>
    </source>
</evidence>
<evidence type="ECO:0000313" key="9">
    <source>
        <dbReference type="EMBL" id="NOT33128.1"/>
    </source>
</evidence>
<name>A0A849SBS6_UNCEI</name>
<dbReference type="Pfam" id="PF07690">
    <property type="entry name" value="MFS_1"/>
    <property type="match status" value="1"/>
</dbReference>
<dbReference type="PANTHER" id="PTHR23517:SF2">
    <property type="entry name" value="MULTIDRUG RESISTANCE PROTEIN MDTH"/>
    <property type="match status" value="1"/>
</dbReference>
<keyword evidence="2" id="KW-0813">Transport</keyword>
<feature type="transmembrane region" description="Helical" evidence="7">
    <location>
        <begin position="155"/>
        <end position="174"/>
    </location>
</feature>
<evidence type="ECO:0000256" key="6">
    <source>
        <dbReference type="ARBA" id="ARBA00023136"/>
    </source>
</evidence>
<reference evidence="9 10" key="1">
    <citation type="submission" date="2020-04" db="EMBL/GenBank/DDBJ databases">
        <title>Metagenomic profiling of ammonia- and methane-oxidizing microorganisms in a Dutch drinking water treatment plant.</title>
        <authorList>
            <person name="Poghosyan L."/>
            <person name="Leucker S."/>
        </authorList>
    </citation>
    <scope>NUCLEOTIDE SEQUENCE [LARGE SCALE GENOMIC DNA]</scope>
    <source>
        <strain evidence="9">S-RSF-IL-03</strain>
    </source>
</reference>
<keyword evidence="5 7" id="KW-1133">Transmembrane helix</keyword>
<keyword evidence="3" id="KW-1003">Cell membrane</keyword>
<organism evidence="9 10">
    <name type="scientific">Eiseniibacteriota bacterium</name>
    <dbReference type="NCBI Taxonomy" id="2212470"/>
    <lineage>
        <taxon>Bacteria</taxon>
        <taxon>Candidatus Eiseniibacteriota</taxon>
    </lineage>
</organism>
<dbReference type="CDD" id="cd17329">
    <property type="entry name" value="MFS_MdtH_MDR_like"/>
    <property type="match status" value="1"/>
</dbReference>
<feature type="transmembrane region" description="Helical" evidence="7">
    <location>
        <begin position="93"/>
        <end position="111"/>
    </location>
</feature>
<dbReference type="PROSITE" id="PS00216">
    <property type="entry name" value="SUGAR_TRANSPORT_1"/>
    <property type="match status" value="1"/>
</dbReference>
<dbReference type="PANTHER" id="PTHR23517">
    <property type="entry name" value="RESISTANCE PROTEIN MDTM, PUTATIVE-RELATED-RELATED"/>
    <property type="match status" value="1"/>
</dbReference>
<dbReference type="AlphaFoldDB" id="A0A849SBS6"/>
<dbReference type="Proteomes" id="UP000580839">
    <property type="component" value="Unassembled WGS sequence"/>
</dbReference>
<dbReference type="EMBL" id="JABFRW010000029">
    <property type="protein sequence ID" value="NOT33128.1"/>
    <property type="molecule type" value="Genomic_DNA"/>
</dbReference>
<evidence type="ECO:0000256" key="7">
    <source>
        <dbReference type="SAM" id="Phobius"/>
    </source>
</evidence>
<evidence type="ECO:0000313" key="10">
    <source>
        <dbReference type="Proteomes" id="UP000580839"/>
    </source>
</evidence>
<accession>A0A849SBS6</accession>
<feature type="transmembrane region" description="Helical" evidence="7">
    <location>
        <begin position="244"/>
        <end position="266"/>
    </location>
</feature>
<dbReference type="PRINTS" id="PR01036">
    <property type="entry name" value="TCRTETB"/>
</dbReference>
<evidence type="ECO:0000256" key="5">
    <source>
        <dbReference type="ARBA" id="ARBA00022989"/>
    </source>
</evidence>
<feature type="transmembrane region" description="Helical" evidence="7">
    <location>
        <begin position="69"/>
        <end position="87"/>
    </location>
</feature>
<comment type="caution">
    <text evidence="9">The sequence shown here is derived from an EMBL/GenBank/DDBJ whole genome shotgun (WGS) entry which is preliminary data.</text>
</comment>
<feature type="domain" description="Major facilitator superfamily (MFS) profile" evidence="8">
    <location>
        <begin position="4"/>
        <end position="389"/>
    </location>
</feature>
<feature type="transmembrane region" description="Helical" evidence="7">
    <location>
        <begin position="298"/>
        <end position="323"/>
    </location>
</feature>
<feature type="transmembrane region" description="Helical" evidence="7">
    <location>
        <begin position="35"/>
        <end position="62"/>
    </location>
</feature>
<sequence>MPRTFWILCGGMLVNRAGSFVLIFLSVYLTQSRGFSITTAGMIVALYGAGGMLASLAGGFFADHIGRRATMLGALTLGGLGIIGLGFARDLRVIAPMVFAVAFFGEAYRPAMQAAVSDLVPAENRVRAFGILYWAINVGFSIGAILGGALAQSSFLWLFIGDGVTTLLFAFLIARAVPETRPTPASHAAGSARRGVLHDLLAPYLDGPFGAFVLLAVLTMLVFLQHVSTLPIDMSAHGVQRTSLGAVLAINGIVIVLLQPFLAPYLQRWNRSYVLAVGASLIGLGFGLYALARTPVGYGVGVLIWTLGEICVLPISNAVVGDIAPSHMRGRYQGAYGLSFGFSGLCAPLVGTFVLQHFGGHTLWWSCLAVGVIAAVGHLLLAPALTRLREERIAQRATSG</sequence>
<dbReference type="InterPro" id="IPR005829">
    <property type="entry name" value="Sugar_transporter_CS"/>
</dbReference>
<proteinExistence type="predicted"/>
<dbReference type="InterPro" id="IPR020846">
    <property type="entry name" value="MFS_dom"/>
</dbReference>
<keyword evidence="4 7" id="KW-0812">Transmembrane</keyword>
<keyword evidence="6 7" id="KW-0472">Membrane</keyword>
<dbReference type="InterPro" id="IPR011701">
    <property type="entry name" value="MFS"/>
</dbReference>
<dbReference type="GO" id="GO:0022857">
    <property type="term" value="F:transmembrane transporter activity"/>
    <property type="evidence" value="ECO:0007669"/>
    <property type="project" value="InterPro"/>
</dbReference>
<protein>
    <submittedName>
        <fullName evidence="9">MFS transporter</fullName>
    </submittedName>
</protein>